<feature type="region of interest" description="Disordered" evidence="1">
    <location>
        <begin position="1"/>
        <end position="31"/>
    </location>
</feature>
<name>A0ABR4JVG4_9EURO</name>
<proteinExistence type="predicted"/>
<comment type="caution">
    <text evidence="2">The sequence shown here is derived from an EMBL/GenBank/DDBJ whole genome shotgun (WGS) entry which is preliminary data.</text>
</comment>
<sequence>MEQISAPWVPNNIGRRGERKGKTVPPLPFLQPRTPPTSACMIGTGICSVVKPCQRNNDDDGGQPHCYPQLGESDRWMYDPPIKLWKRHLHHIPPFLLITDNVSQKKKMHRTKENRISEKNKRSIKIHGFGFQIPATGILVPWVQSRASRKPWFVDRNLRSRKTRRLRC</sequence>
<reference evidence="2 3" key="1">
    <citation type="submission" date="2024-07" db="EMBL/GenBank/DDBJ databases">
        <title>Section-level genome sequencing and comparative genomics of Aspergillus sections Usti and Cavernicolus.</title>
        <authorList>
            <consortium name="Lawrence Berkeley National Laboratory"/>
            <person name="Nybo J.L."/>
            <person name="Vesth T.C."/>
            <person name="Theobald S."/>
            <person name="Frisvad J.C."/>
            <person name="Larsen T.O."/>
            <person name="Kjaerboelling I."/>
            <person name="Rothschild-Mancinelli K."/>
            <person name="Lyhne E.K."/>
            <person name="Kogle M.E."/>
            <person name="Barry K."/>
            <person name="Clum A."/>
            <person name="Na H."/>
            <person name="Ledsgaard L."/>
            <person name="Lin J."/>
            <person name="Lipzen A."/>
            <person name="Kuo A."/>
            <person name="Riley R."/>
            <person name="Mondo S."/>
            <person name="LaButti K."/>
            <person name="Haridas S."/>
            <person name="Pangalinan J."/>
            <person name="Salamov A.A."/>
            <person name="Simmons B.A."/>
            <person name="Magnuson J.K."/>
            <person name="Chen J."/>
            <person name="Drula E."/>
            <person name="Henrissat B."/>
            <person name="Wiebenga A."/>
            <person name="Lubbers R.J."/>
            <person name="Gomes A.C."/>
            <person name="Macurrencykelacurrency M.R."/>
            <person name="Stajich J."/>
            <person name="Grigoriev I.V."/>
            <person name="Mortensen U.H."/>
            <person name="De vries R.P."/>
            <person name="Baker S.E."/>
            <person name="Andersen M.R."/>
        </authorList>
    </citation>
    <scope>NUCLEOTIDE SEQUENCE [LARGE SCALE GENOMIC DNA]</scope>
    <source>
        <strain evidence="2 3">CBS 756.74</strain>
    </source>
</reference>
<evidence type="ECO:0000313" key="3">
    <source>
        <dbReference type="Proteomes" id="UP001610444"/>
    </source>
</evidence>
<dbReference type="GeneID" id="98151847"/>
<evidence type="ECO:0000256" key="1">
    <source>
        <dbReference type="SAM" id="MobiDB-lite"/>
    </source>
</evidence>
<dbReference type="RefSeq" id="XP_070895914.1">
    <property type="nucleotide sequence ID" value="XM_071036683.1"/>
</dbReference>
<organism evidence="2 3">
    <name type="scientific">Aspergillus pseudodeflectus</name>
    <dbReference type="NCBI Taxonomy" id="176178"/>
    <lineage>
        <taxon>Eukaryota</taxon>
        <taxon>Fungi</taxon>
        <taxon>Dikarya</taxon>
        <taxon>Ascomycota</taxon>
        <taxon>Pezizomycotina</taxon>
        <taxon>Eurotiomycetes</taxon>
        <taxon>Eurotiomycetidae</taxon>
        <taxon>Eurotiales</taxon>
        <taxon>Aspergillaceae</taxon>
        <taxon>Aspergillus</taxon>
        <taxon>Aspergillus subgen. Nidulantes</taxon>
    </lineage>
</organism>
<accession>A0ABR4JVG4</accession>
<dbReference type="Proteomes" id="UP001610444">
    <property type="component" value="Unassembled WGS sequence"/>
</dbReference>
<keyword evidence="3" id="KW-1185">Reference proteome</keyword>
<evidence type="ECO:0000313" key="2">
    <source>
        <dbReference type="EMBL" id="KAL2844008.1"/>
    </source>
</evidence>
<dbReference type="EMBL" id="JBFXLR010000043">
    <property type="protein sequence ID" value="KAL2844008.1"/>
    <property type="molecule type" value="Genomic_DNA"/>
</dbReference>
<protein>
    <submittedName>
        <fullName evidence="2">Uncharacterized protein</fullName>
    </submittedName>
</protein>
<gene>
    <name evidence="2" type="ORF">BJX68DRAFT_152223</name>
</gene>